<feature type="transmembrane region" description="Helical" evidence="8">
    <location>
        <begin position="44"/>
        <end position="62"/>
    </location>
</feature>
<comment type="similarity">
    <text evidence="2 8">Belongs to the 4-toluene sulfonate uptake permease (TSUP) (TC 2.A.102) family.</text>
</comment>
<dbReference type="InterPro" id="IPR002781">
    <property type="entry name" value="TM_pro_TauE-like"/>
</dbReference>
<feature type="transmembrane region" description="Helical" evidence="8">
    <location>
        <begin position="190"/>
        <end position="220"/>
    </location>
</feature>
<evidence type="ECO:0000256" key="8">
    <source>
        <dbReference type="RuleBase" id="RU363041"/>
    </source>
</evidence>
<evidence type="ECO:0000256" key="2">
    <source>
        <dbReference type="ARBA" id="ARBA00009142"/>
    </source>
</evidence>
<dbReference type="STRING" id="33960.TY91_11550"/>
<evidence type="ECO:0000256" key="7">
    <source>
        <dbReference type="ARBA" id="ARBA00023136"/>
    </source>
</evidence>
<evidence type="ECO:0000313" key="9">
    <source>
        <dbReference type="EMBL" id="KRM77760.1"/>
    </source>
</evidence>
<feature type="transmembrane region" description="Helical" evidence="8">
    <location>
        <begin position="137"/>
        <end position="170"/>
    </location>
</feature>
<dbReference type="AlphaFoldDB" id="A0A0R2BFU6"/>
<keyword evidence="4 8" id="KW-1003">Cell membrane</keyword>
<evidence type="ECO:0000256" key="3">
    <source>
        <dbReference type="ARBA" id="ARBA00022448"/>
    </source>
</evidence>
<keyword evidence="3" id="KW-0813">Transport</keyword>
<keyword evidence="7 8" id="KW-0472">Membrane</keyword>
<dbReference type="InterPro" id="IPR052017">
    <property type="entry name" value="TSUP"/>
</dbReference>
<comment type="caution">
    <text evidence="9">The sequence shown here is derived from an EMBL/GenBank/DDBJ whole genome shotgun (WGS) entry which is preliminary data.</text>
</comment>
<organism evidence="9 10">
    <name type="scientific">Secundilactobacillus collinoides DSM 20515 = JCM 1123</name>
    <dbReference type="NCBI Taxonomy" id="1423733"/>
    <lineage>
        <taxon>Bacteria</taxon>
        <taxon>Bacillati</taxon>
        <taxon>Bacillota</taxon>
        <taxon>Bacilli</taxon>
        <taxon>Lactobacillales</taxon>
        <taxon>Lactobacillaceae</taxon>
        <taxon>Secundilactobacillus</taxon>
    </lineage>
</organism>
<dbReference type="RefSeq" id="WP_056996079.1">
    <property type="nucleotide sequence ID" value="NZ_AYYR01000009.1"/>
</dbReference>
<proteinExistence type="inferred from homology"/>
<dbReference type="PANTHER" id="PTHR30269">
    <property type="entry name" value="TRANSMEMBRANE PROTEIN YFCA"/>
    <property type="match status" value="1"/>
</dbReference>
<feature type="transmembrane region" description="Helical" evidence="8">
    <location>
        <begin position="232"/>
        <end position="250"/>
    </location>
</feature>
<accession>A0A0R2BFU6</accession>
<evidence type="ECO:0000256" key="4">
    <source>
        <dbReference type="ARBA" id="ARBA00022475"/>
    </source>
</evidence>
<dbReference type="GO" id="GO:0005886">
    <property type="term" value="C:plasma membrane"/>
    <property type="evidence" value="ECO:0007669"/>
    <property type="project" value="UniProtKB-SubCell"/>
</dbReference>
<name>A0A0R2BFU6_SECCO</name>
<dbReference type="EMBL" id="AYYR01000009">
    <property type="protein sequence ID" value="KRM77760.1"/>
    <property type="molecule type" value="Genomic_DNA"/>
</dbReference>
<gene>
    <name evidence="9" type="ORF">FC82_GL003136</name>
</gene>
<feature type="transmembrane region" description="Helical" evidence="8">
    <location>
        <begin position="100"/>
        <end position="117"/>
    </location>
</feature>
<dbReference type="PATRIC" id="fig|1423733.4.peg.3260"/>
<reference evidence="9 10" key="1">
    <citation type="journal article" date="2015" name="Genome Announc.">
        <title>Expanding the biotechnology potential of lactobacilli through comparative genomics of 213 strains and associated genera.</title>
        <authorList>
            <person name="Sun Z."/>
            <person name="Harris H.M."/>
            <person name="McCann A."/>
            <person name="Guo C."/>
            <person name="Argimon S."/>
            <person name="Zhang W."/>
            <person name="Yang X."/>
            <person name="Jeffery I.B."/>
            <person name="Cooney J.C."/>
            <person name="Kagawa T.F."/>
            <person name="Liu W."/>
            <person name="Song Y."/>
            <person name="Salvetti E."/>
            <person name="Wrobel A."/>
            <person name="Rasinkangas P."/>
            <person name="Parkhill J."/>
            <person name="Rea M.C."/>
            <person name="O'Sullivan O."/>
            <person name="Ritari J."/>
            <person name="Douillard F.P."/>
            <person name="Paul Ross R."/>
            <person name="Yang R."/>
            <person name="Briner A.E."/>
            <person name="Felis G.E."/>
            <person name="de Vos W.M."/>
            <person name="Barrangou R."/>
            <person name="Klaenhammer T.R."/>
            <person name="Caufield P.W."/>
            <person name="Cui Y."/>
            <person name="Zhang H."/>
            <person name="O'Toole P.W."/>
        </authorList>
    </citation>
    <scope>NUCLEOTIDE SEQUENCE [LARGE SCALE GENOMIC DNA]</scope>
    <source>
        <strain evidence="9 10">DSM 20515</strain>
    </source>
</reference>
<dbReference type="Proteomes" id="UP000051845">
    <property type="component" value="Unassembled WGS sequence"/>
</dbReference>
<evidence type="ECO:0000256" key="5">
    <source>
        <dbReference type="ARBA" id="ARBA00022692"/>
    </source>
</evidence>
<keyword evidence="6 8" id="KW-1133">Transmembrane helix</keyword>
<dbReference type="Pfam" id="PF01925">
    <property type="entry name" value="TauE"/>
    <property type="match status" value="1"/>
</dbReference>
<comment type="subcellular location">
    <subcellularLocation>
        <location evidence="1 8">Cell membrane</location>
        <topology evidence="1 8">Multi-pass membrane protein</topology>
    </subcellularLocation>
</comment>
<evidence type="ECO:0000313" key="10">
    <source>
        <dbReference type="Proteomes" id="UP000051845"/>
    </source>
</evidence>
<keyword evidence="5 8" id="KW-0812">Transmembrane</keyword>
<sequence length="255" mass="27114">MSVLILLYLFLAGIVAGLLSTMAGLASLVSYPVLLSVGLPPVSANVTNTTSAVFTGFGSLLSSRKELRHSPKTTLSVTVLTFIGGICGSFLLVMEPASTFEHIVPFLIFIAGCLMLIPKKERTQVTAANEQQPKLVLFGKGVAIFLVGIYTGYFGASAGMILLAVLTVTINQTFVVSNAIKNLAILSSNFIAMVVYAFTAHIVWGDAIIMGAGFFIGGYLGPIVVRHISVTILRKLIAVGAFVLAGYFFYTTYLK</sequence>
<feature type="transmembrane region" description="Helical" evidence="8">
    <location>
        <begin position="74"/>
        <end position="94"/>
    </location>
</feature>
<dbReference type="PANTHER" id="PTHR30269:SF0">
    <property type="entry name" value="MEMBRANE TRANSPORTER PROTEIN YFCA-RELATED"/>
    <property type="match status" value="1"/>
</dbReference>
<protein>
    <recommendedName>
        <fullName evidence="8">Probable membrane transporter protein</fullName>
    </recommendedName>
</protein>
<evidence type="ECO:0000256" key="6">
    <source>
        <dbReference type="ARBA" id="ARBA00022989"/>
    </source>
</evidence>
<evidence type="ECO:0000256" key="1">
    <source>
        <dbReference type="ARBA" id="ARBA00004651"/>
    </source>
</evidence>